<reference evidence="4" key="1">
    <citation type="submission" date="2020-05" db="EMBL/GenBank/DDBJ databases">
        <title>Phylogenomic resolution of chytrid fungi.</title>
        <authorList>
            <person name="Stajich J.E."/>
            <person name="Amses K."/>
            <person name="Simmons R."/>
            <person name="Seto K."/>
            <person name="Myers J."/>
            <person name="Bonds A."/>
            <person name="Quandt C.A."/>
            <person name="Barry K."/>
            <person name="Liu P."/>
            <person name="Grigoriev I."/>
            <person name="Longcore J.E."/>
            <person name="James T.Y."/>
        </authorList>
    </citation>
    <scope>NUCLEOTIDE SEQUENCE</scope>
    <source>
        <strain evidence="4">PLAUS21</strain>
    </source>
</reference>
<keyword evidence="1" id="KW-0175">Coiled coil</keyword>
<dbReference type="PANTHER" id="PTHR31941:SF1">
    <property type="entry name" value="CYTOSKELETAL SIGNALING PROTEIN SLM1"/>
    <property type="match status" value="1"/>
</dbReference>
<protein>
    <recommendedName>
        <fullName evidence="3">PH domain-containing protein</fullName>
    </recommendedName>
</protein>
<evidence type="ECO:0000313" key="4">
    <source>
        <dbReference type="EMBL" id="KAJ3261774.1"/>
    </source>
</evidence>
<proteinExistence type="predicted"/>
<organism evidence="4 5">
    <name type="scientific">Boothiomyces macroporosus</name>
    <dbReference type="NCBI Taxonomy" id="261099"/>
    <lineage>
        <taxon>Eukaryota</taxon>
        <taxon>Fungi</taxon>
        <taxon>Fungi incertae sedis</taxon>
        <taxon>Chytridiomycota</taxon>
        <taxon>Chytridiomycota incertae sedis</taxon>
        <taxon>Chytridiomycetes</taxon>
        <taxon>Rhizophydiales</taxon>
        <taxon>Terramycetaceae</taxon>
        <taxon>Boothiomyces</taxon>
    </lineage>
</organism>
<dbReference type="AlphaFoldDB" id="A0AAD5UM11"/>
<comment type="caution">
    <text evidence="4">The sequence shown here is derived from an EMBL/GenBank/DDBJ whole genome shotgun (WGS) entry which is preliminary data.</text>
</comment>
<evidence type="ECO:0000313" key="5">
    <source>
        <dbReference type="Proteomes" id="UP001210925"/>
    </source>
</evidence>
<feature type="compositionally biased region" description="Polar residues" evidence="2">
    <location>
        <begin position="541"/>
        <end position="556"/>
    </location>
</feature>
<dbReference type="Gene3D" id="2.30.29.30">
    <property type="entry name" value="Pleckstrin-homology domain (PH domain)/Phosphotyrosine-binding domain (PTB)"/>
    <property type="match status" value="1"/>
</dbReference>
<gene>
    <name evidence="4" type="ORF">HK103_004725</name>
</gene>
<dbReference type="Pfam" id="PF20400">
    <property type="entry name" value="BAR_4"/>
    <property type="match status" value="1"/>
</dbReference>
<dbReference type="SUPFAM" id="SSF50729">
    <property type="entry name" value="PH domain-like"/>
    <property type="match status" value="1"/>
</dbReference>
<dbReference type="PANTHER" id="PTHR31941">
    <property type="entry name" value="CYTOSKELETAL SIGNALING PROTEIN SLM1"/>
    <property type="match status" value="1"/>
</dbReference>
<dbReference type="SMART" id="SM00233">
    <property type="entry name" value="PH"/>
    <property type="match status" value="1"/>
</dbReference>
<dbReference type="EMBL" id="JADGKB010000004">
    <property type="protein sequence ID" value="KAJ3261774.1"/>
    <property type="molecule type" value="Genomic_DNA"/>
</dbReference>
<dbReference type="Proteomes" id="UP001210925">
    <property type="component" value="Unassembled WGS sequence"/>
</dbReference>
<dbReference type="PROSITE" id="PS50003">
    <property type="entry name" value="PH_DOMAIN"/>
    <property type="match status" value="1"/>
</dbReference>
<accession>A0AAD5UM11</accession>
<evidence type="ECO:0000256" key="2">
    <source>
        <dbReference type="SAM" id="MobiDB-lite"/>
    </source>
</evidence>
<dbReference type="InterPro" id="IPR011993">
    <property type="entry name" value="PH-like_dom_sf"/>
</dbReference>
<sequence length="556" mass="64601">MSQHAFPQEYLKLWPYAADQQACFPNVIERFVNWKTVIRSLTEFFQQTSSLEKSIAKVYEILHQNLQQQEMLLGANSSNIFKPWEQHCHQTQISFASIESRTNDFIIARLLALKQNYVKDIEKQQKEILKARTKTAEYLKLHEAQVQNRAVITSQNRDTIDPWLTELLLHHQLRSMIDSENDYQNKMNDIFRDMAVFDSHIITELKAVFEEFNLIKTTQWSSLQNQMQSLNINELYANPNTYFEHFSTVHLLDSTQSWKAERKLEDFPCDLQQIEIVKQGKLYRPSRFGLKMWTPVNCVLTATGYLHCFDLPIHKHNWFDFGSKNEKSNHQRSATCPRPLSPELQPSSATISQQSGFNVEGVGNSVISISLSQPRILIHPVVKKTSLHVFEIIIYQRKSKQVWPFSKSSYNDAVVKYEFKADNDNEMVEWIACLQKQIQNYIPNGPPEPLFKSSQKIEENVEKLVHNNLAKHDTVVDKEMEARKSEPLNIFVPSRKSTQYPPETEHNVWENDNSRSAQTIGEDRSPFPSYSPEGGQDLKTLFNNGFTSEPVDLQQQ</sequence>
<feature type="domain" description="PH" evidence="3">
    <location>
        <begin position="275"/>
        <end position="439"/>
    </location>
</feature>
<feature type="region of interest" description="Disordered" evidence="2">
    <location>
        <begin position="493"/>
        <end position="556"/>
    </location>
</feature>
<keyword evidence="5" id="KW-1185">Reference proteome</keyword>
<name>A0AAD5UM11_9FUNG</name>
<dbReference type="InterPro" id="IPR046868">
    <property type="entry name" value="BAR_4"/>
</dbReference>
<evidence type="ECO:0000259" key="3">
    <source>
        <dbReference type="PROSITE" id="PS50003"/>
    </source>
</evidence>
<feature type="coiled-coil region" evidence="1">
    <location>
        <begin position="107"/>
        <end position="134"/>
    </location>
</feature>
<dbReference type="InterPro" id="IPR001849">
    <property type="entry name" value="PH_domain"/>
</dbReference>
<evidence type="ECO:0000256" key="1">
    <source>
        <dbReference type="SAM" id="Coils"/>
    </source>
</evidence>
<feature type="compositionally biased region" description="Basic and acidic residues" evidence="2">
    <location>
        <begin position="503"/>
        <end position="513"/>
    </location>
</feature>